<dbReference type="GO" id="GO:0035721">
    <property type="term" value="P:intraciliary retrograde transport"/>
    <property type="evidence" value="ECO:0007669"/>
    <property type="project" value="TreeGrafter"/>
</dbReference>
<dbReference type="GO" id="GO:1905515">
    <property type="term" value="P:non-motile cilium assembly"/>
    <property type="evidence" value="ECO:0007669"/>
    <property type="project" value="TreeGrafter"/>
</dbReference>
<dbReference type="GO" id="GO:0030991">
    <property type="term" value="C:intraciliary transport particle A"/>
    <property type="evidence" value="ECO:0007669"/>
    <property type="project" value="TreeGrafter"/>
</dbReference>
<evidence type="ECO:0000259" key="9">
    <source>
        <dbReference type="Pfam" id="PF23381"/>
    </source>
</evidence>
<dbReference type="Pfam" id="PF25143">
    <property type="entry name" value="Zn_ribbon_IFT122_C"/>
    <property type="match status" value="1"/>
</dbReference>
<protein>
    <recommendedName>
        <fullName evidence="2">Intraflagellar transport protein 122 homolog</fullName>
    </recommendedName>
</protein>
<reference evidence="13" key="1">
    <citation type="submission" date="2025-08" db="UniProtKB">
        <authorList>
            <consortium name="RefSeq"/>
        </authorList>
    </citation>
    <scope>IDENTIFICATION</scope>
</reference>
<dbReference type="InterPro" id="IPR001680">
    <property type="entry name" value="WD40_rpt"/>
</dbReference>
<dbReference type="Proteomes" id="UP000694920">
    <property type="component" value="Unplaced"/>
</dbReference>
<dbReference type="Gene3D" id="2.130.10.10">
    <property type="entry name" value="YVTN repeat-like/Quinoprotein amine dehydrogenase"/>
    <property type="match status" value="2"/>
</dbReference>
<evidence type="ECO:0000259" key="10">
    <source>
        <dbReference type="Pfam" id="PF25144"/>
    </source>
</evidence>
<dbReference type="SUPFAM" id="SSF50978">
    <property type="entry name" value="WD40 repeat-like"/>
    <property type="match status" value="2"/>
</dbReference>
<comment type="subcellular location">
    <subcellularLocation>
        <location evidence="1">Cell projection</location>
        <location evidence="1">Cilium</location>
    </subcellularLocation>
</comment>
<dbReference type="GeneID" id="107263454"/>
<evidence type="ECO:0000259" key="11">
    <source>
        <dbReference type="Pfam" id="PF25295"/>
    </source>
</evidence>
<gene>
    <name evidence="13" type="primary">LOC107263454</name>
</gene>
<name>A0AAJ7FDB7_CEPCN</name>
<evidence type="ECO:0000256" key="3">
    <source>
        <dbReference type="ARBA" id="ARBA00022574"/>
    </source>
</evidence>
<dbReference type="Pfam" id="PF25144">
    <property type="entry name" value="Zn_ribbon_IFT122"/>
    <property type="match status" value="1"/>
</dbReference>
<dbReference type="InterPro" id="IPR015943">
    <property type="entry name" value="WD40/YVTN_repeat-like_dom_sf"/>
</dbReference>
<dbReference type="KEGG" id="ccin:107263454"/>
<evidence type="ECO:0000313" key="13">
    <source>
        <dbReference type="RefSeq" id="XP_015586160.1"/>
    </source>
</evidence>
<dbReference type="PROSITE" id="PS50294">
    <property type="entry name" value="WD_REPEATS_REGION"/>
    <property type="match status" value="1"/>
</dbReference>
<keyword evidence="12" id="KW-1185">Reference proteome</keyword>
<dbReference type="InterPro" id="IPR057411">
    <property type="entry name" value="TPR_IFT122"/>
</dbReference>
<proteinExistence type="predicted"/>
<accession>A0AAJ7FDB7</accession>
<dbReference type="InterPro" id="IPR056153">
    <property type="entry name" value="Beta-prop_IFT122_1st"/>
</dbReference>
<feature type="domain" description="Intraflagellar transport protein 122 homolog TPR" evidence="11">
    <location>
        <begin position="561"/>
        <end position="924"/>
    </location>
</feature>
<dbReference type="RefSeq" id="XP_015586160.1">
    <property type="nucleotide sequence ID" value="XM_015730674.2"/>
</dbReference>
<feature type="domain" description="IFT122 first beta-propeller" evidence="9">
    <location>
        <begin position="11"/>
        <end position="189"/>
    </location>
</feature>
<feature type="domain" description="IFT122 second beta-propeller" evidence="8">
    <location>
        <begin position="300"/>
        <end position="552"/>
    </location>
</feature>
<dbReference type="InterPro" id="IPR056838">
    <property type="entry name" value="Zn_ribbon_IFT122"/>
</dbReference>
<evidence type="ECO:0000313" key="12">
    <source>
        <dbReference type="Proteomes" id="UP000694920"/>
    </source>
</evidence>
<keyword evidence="6" id="KW-0966">Cell projection</keyword>
<evidence type="ECO:0000259" key="8">
    <source>
        <dbReference type="Pfam" id="PF23377"/>
    </source>
</evidence>
<dbReference type="Pfam" id="PF25295">
    <property type="entry name" value="TPR_IFT122"/>
    <property type="match status" value="1"/>
</dbReference>
<dbReference type="GO" id="GO:0097730">
    <property type="term" value="C:non-motile cilium"/>
    <property type="evidence" value="ECO:0007669"/>
    <property type="project" value="TreeGrafter"/>
</dbReference>
<evidence type="ECO:0000256" key="1">
    <source>
        <dbReference type="ARBA" id="ARBA00004138"/>
    </source>
</evidence>
<dbReference type="InterPro" id="IPR039857">
    <property type="entry name" value="Ift122/121"/>
</dbReference>
<dbReference type="PANTHER" id="PTHR12764">
    <property type="entry name" value="WD REPEAT DOMAIN-RELATED"/>
    <property type="match status" value="1"/>
</dbReference>
<evidence type="ECO:0000256" key="5">
    <source>
        <dbReference type="ARBA" id="ARBA00023069"/>
    </source>
</evidence>
<dbReference type="GO" id="GO:0061512">
    <property type="term" value="P:protein localization to cilium"/>
    <property type="evidence" value="ECO:0007669"/>
    <property type="project" value="TreeGrafter"/>
</dbReference>
<evidence type="ECO:0000256" key="6">
    <source>
        <dbReference type="ARBA" id="ARBA00023273"/>
    </source>
</evidence>
<dbReference type="PROSITE" id="PS50082">
    <property type="entry name" value="WD_REPEATS_2"/>
    <property type="match status" value="1"/>
</dbReference>
<dbReference type="SMART" id="SM00320">
    <property type="entry name" value="WD40"/>
    <property type="match status" value="6"/>
</dbReference>
<keyword evidence="4" id="KW-0677">Repeat</keyword>
<keyword evidence="3 7" id="KW-0853">WD repeat</keyword>
<organism evidence="12 13">
    <name type="scientific">Cephus cinctus</name>
    <name type="common">Wheat stem sawfly</name>
    <dbReference type="NCBI Taxonomy" id="211228"/>
    <lineage>
        <taxon>Eukaryota</taxon>
        <taxon>Metazoa</taxon>
        <taxon>Ecdysozoa</taxon>
        <taxon>Arthropoda</taxon>
        <taxon>Hexapoda</taxon>
        <taxon>Insecta</taxon>
        <taxon>Pterygota</taxon>
        <taxon>Neoptera</taxon>
        <taxon>Endopterygota</taxon>
        <taxon>Hymenoptera</taxon>
        <taxon>Cephoidea</taxon>
        <taxon>Cephidae</taxon>
        <taxon>Cephus</taxon>
    </lineage>
</organism>
<evidence type="ECO:0000256" key="4">
    <source>
        <dbReference type="ARBA" id="ARBA00022737"/>
    </source>
</evidence>
<evidence type="ECO:0000256" key="7">
    <source>
        <dbReference type="PROSITE-ProRule" id="PRU00221"/>
    </source>
</evidence>
<dbReference type="Gene3D" id="1.25.40.470">
    <property type="match status" value="1"/>
</dbReference>
<dbReference type="CTD" id="38957"/>
<feature type="domain" description="IFT122 first beta-propeller" evidence="9">
    <location>
        <begin position="192"/>
        <end position="294"/>
    </location>
</feature>
<dbReference type="InterPro" id="IPR036322">
    <property type="entry name" value="WD40_repeat_dom_sf"/>
</dbReference>
<dbReference type="AlphaFoldDB" id="A0AAJ7FDB7"/>
<dbReference type="Pfam" id="PF23377">
    <property type="entry name" value="Beta-prop_IFT122_2nd"/>
    <property type="match status" value="1"/>
</dbReference>
<dbReference type="InterPro" id="IPR056152">
    <property type="entry name" value="Beta-prop_IFT122_2nd"/>
</dbReference>
<dbReference type="PANTHER" id="PTHR12764:SF4">
    <property type="entry name" value="INTRAFLAGELLAR TRANSPORT PROTEIN 122 HOMOLOG"/>
    <property type="match status" value="1"/>
</dbReference>
<dbReference type="Pfam" id="PF23381">
    <property type="entry name" value="Beta-prop_IFT122_1st"/>
    <property type="match status" value="2"/>
</dbReference>
<sequence length="1173" mass="131578">MRAHPTWVDKVQDKTQQCIYDLCFNPDGSQLVVAAGQQVLVYETSEGGLIQPLKGHKDTVYCVCYARDGKKFASGSADKSVIIWTSKLEGILKYSHNEAVQSMQFNPVSHQLLSCSLSDIAFWSSEQKAVQKYKSGGRVNCCAWTKDGQYLAIGLAAGYVSIRNKNGEEKTRIDRSSGTPIWSLSWSPIKDDTVDILCIAEWCGTLSFYTISGSPVGRDRSLNCIPLHVTHFPEGQYILVSGSNKRCQLMTHDGIQLANIGNIFSSWVWSCAVHPASSHVAIGCQDGTITYLQLSWSTVHGLYGDRYAYRENMTDVIIQHLVTNQKVRIKCKDLVCRIAVYRDRLAVQLPERVIIYEPSGNSEGMHYRIRDKLAQTLNCNLLVVTTNHLVLCLDKRLQSLTFTGVIEREWILDGSITYIKVAGGPAGQECLIAGLKTGQVIKIYLDNPFPAHLAKVEGAVRCLDISSLKEKLAVVSETGVLSVFDLHTEEKIREFQDITSVAFNSAFEDIMCFSDANNLSIKVAQFQEYKQKFSGFVVGHNGSKLYCLNGSSIITIEVPLSSSMYHYLEIGQFEEAYAIACLGVADTDWLALGIAALDNLELNIAYSAFARIKKLRYIEIVSEVEEKLKSGEWGREACMAIAAAAMGRLREAARLYQKAGLQQYALDMYSDLRMFDMAQEFIASGDTQDRTVLLRRRAEWAKSLGEPRAAAEMFLSAGDIQRAINIIAEYGWIDMLIKVGRQLDKAERESLSIIAKKLRQLGATHGAAEIFSRLGDDPDVADVLVDAQAWPEAFELAERNPKLKPHVYGPYARWLAETGRFSEAQQAFQMAGQPEESIAVLTTLARNAVTEKRFRDASYLYWLLSQLSLELPKSDEETNTVFQMYSDKADIYYAYHEVYKYLEEPFTSLMPEALFNISRFLLMKTQDIELEGVYKLTIIYALVKQARLLGANKLVMQLFERLRGMKIPGNLLAQAEISMLGARSYPYRDPEELLPLCYRCSTFNSLLPASNVSGNSCVQCGLKFQHSFVMFEILPVVEFELEESISDEEAEKLIEEPLPASDSSAVEDQLTISNNVADLFTARLIRYEDKLGDSKITVGRGVLRSMEPSSVLIAKWPKPFKTRYFRNLLPDLQITLCKTCFKLFHSDDYELSLLRHGHCPFCRTPNVAASQSL</sequence>
<feature type="domain" description="IFT122 zinc ribbon" evidence="10">
    <location>
        <begin position="991"/>
        <end position="1037"/>
    </location>
</feature>
<feature type="repeat" description="WD" evidence="7">
    <location>
        <begin position="53"/>
        <end position="84"/>
    </location>
</feature>
<evidence type="ECO:0000256" key="2">
    <source>
        <dbReference type="ARBA" id="ARBA00019442"/>
    </source>
</evidence>
<keyword evidence="5" id="KW-0969">Cilium</keyword>